<sequence length="175" mass="19076">MDRGLLNSLSEAERLLVAETERDVLKGLDEDELLELHQRVRRARTKYVKNYRRAAGAAVAEVGGRGVSYPRNQRDRDKAELFESVLARVSRQVATAASRASSELRSERIEAARSARARVEVAPGPDAGRAASSRDAAAAPAVSRRPRATKTTGGLKKDASTRAAGARRQAKRDTR</sequence>
<reference evidence="2 3" key="1">
    <citation type="submission" date="2019-03" db="EMBL/GenBank/DDBJ databases">
        <title>Genomic Encyclopedia of Type Strains, Phase III (KMG-III): the genomes of soil and plant-associated and newly described type strains.</title>
        <authorList>
            <person name="Whitman W."/>
        </authorList>
    </citation>
    <scope>NUCLEOTIDE SEQUENCE [LARGE SCALE GENOMIC DNA]</scope>
    <source>
        <strain evidence="2 3">VKMAc-2574</strain>
    </source>
</reference>
<feature type="region of interest" description="Disordered" evidence="1">
    <location>
        <begin position="113"/>
        <end position="175"/>
    </location>
</feature>
<dbReference type="RefSeq" id="WP_134132388.1">
    <property type="nucleotide sequence ID" value="NZ_SODU01000004.1"/>
</dbReference>
<comment type="caution">
    <text evidence="2">The sequence shown here is derived from an EMBL/GenBank/DDBJ whole genome shotgun (WGS) entry which is preliminary data.</text>
</comment>
<feature type="compositionally biased region" description="Low complexity" evidence="1">
    <location>
        <begin position="120"/>
        <end position="143"/>
    </location>
</feature>
<dbReference type="Proteomes" id="UP000295060">
    <property type="component" value="Unassembled WGS sequence"/>
</dbReference>
<organism evidence="2 3">
    <name type="scientific">Kribbella pratensis</name>
    <dbReference type="NCBI Taxonomy" id="2512112"/>
    <lineage>
        <taxon>Bacteria</taxon>
        <taxon>Bacillati</taxon>
        <taxon>Actinomycetota</taxon>
        <taxon>Actinomycetes</taxon>
        <taxon>Propionibacteriales</taxon>
        <taxon>Kribbellaceae</taxon>
        <taxon>Kribbella</taxon>
    </lineage>
</organism>
<evidence type="ECO:0000313" key="3">
    <source>
        <dbReference type="Proteomes" id="UP000295060"/>
    </source>
</evidence>
<name>A0ABY2F7Y9_9ACTN</name>
<evidence type="ECO:0000313" key="2">
    <source>
        <dbReference type="EMBL" id="TDW84267.1"/>
    </source>
</evidence>
<evidence type="ECO:0000256" key="1">
    <source>
        <dbReference type="SAM" id="MobiDB-lite"/>
    </source>
</evidence>
<gene>
    <name evidence="2" type="ORF">EV137_7074</name>
</gene>
<protein>
    <submittedName>
        <fullName evidence="2">Uncharacterized protein</fullName>
    </submittedName>
</protein>
<accession>A0ABY2F7Y9</accession>
<proteinExistence type="predicted"/>
<keyword evidence="3" id="KW-1185">Reference proteome</keyword>
<dbReference type="EMBL" id="SODU01000004">
    <property type="protein sequence ID" value="TDW84267.1"/>
    <property type="molecule type" value="Genomic_DNA"/>
</dbReference>